<proteinExistence type="predicted"/>
<dbReference type="AlphaFoldDB" id="A0A1Q8Y935"/>
<dbReference type="EMBL" id="MSYM01000020">
    <property type="protein sequence ID" value="OLP04494.1"/>
    <property type="molecule type" value="Genomic_DNA"/>
</dbReference>
<gene>
    <name evidence="1" type="ORF">BLL52_4095</name>
</gene>
<comment type="caution">
    <text evidence="1">The sequence shown here is derived from an EMBL/GenBank/DDBJ whole genome shotgun (WGS) entry which is preliminary data.</text>
</comment>
<sequence length="119" mass="13325">MEIKTVYTVTIRAEVVKQISVLAVNHRDAERLAHGMFMLDDCDSKSVQQETLGSIVACHDLSSRKTAAKPWVVVDNPGEDDEKVAAEFATFELALKCKSKRRGSDIMKRSNFNSLTTMY</sequence>
<reference evidence="1 2" key="1">
    <citation type="submission" date="2017-01" db="EMBL/GenBank/DDBJ databases">
        <title>Genome sequence of Rhodoferax antarcticus ANT.BR, a psychrophilic purple nonsulfur bacterium from an Antarctic microbial mat.</title>
        <authorList>
            <person name="Baker J."/>
            <person name="Riester C."/>
            <person name="Skinner B."/>
            <person name="Newell A."/>
            <person name="Swingley W."/>
            <person name="Madigan M."/>
            <person name="Jung D."/>
            <person name="Asao M."/>
            <person name="Chen M."/>
            <person name="Loughlin P."/>
            <person name="Pan H."/>
            <person name="Lin S."/>
            <person name="Li N."/>
            <person name="Shaw J."/>
            <person name="Prado M."/>
            <person name="Sherman C."/>
            <person name="Li X."/>
            <person name="Tang J."/>
            <person name="Blankenship R."/>
            <person name="Zhao T."/>
            <person name="Touchman J."/>
            <person name="Sattley M."/>
        </authorList>
    </citation>
    <scope>NUCLEOTIDE SEQUENCE [LARGE SCALE GENOMIC DNA]</scope>
    <source>
        <strain evidence="1 2">ANT.BR</strain>
    </source>
</reference>
<name>A0A1Q8Y935_9BURK</name>
<organism evidence="1 2">
    <name type="scientific">Rhodoferax antarcticus ANT.BR</name>
    <dbReference type="NCBI Taxonomy" id="1111071"/>
    <lineage>
        <taxon>Bacteria</taxon>
        <taxon>Pseudomonadati</taxon>
        <taxon>Pseudomonadota</taxon>
        <taxon>Betaproteobacteria</taxon>
        <taxon>Burkholderiales</taxon>
        <taxon>Comamonadaceae</taxon>
        <taxon>Rhodoferax</taxon>
    </lineage>
</organism>
<keyword evidence="2" id="KW-1185">Reference proteome</keyword>
<evidence type="ECO:0000313" key="1">
    <source>
        <dbReference type="EMBL" id="OLP04494.1"/>
    </source>
</evidence>
<dbReference type="Proteomes" id="UP000185911">
    <property type="component" value="Unassembled WGS sequence"/>
</dbReference>
<dbReference type="RefSeq" id="WP_075588157.1">
    <property type="nucleotide sequence ID" value="NZ_MSYM01000020.1"/>
</dbReference>
<accession>A0A1Q8Y935</accession>
<evidence type="ECO:0000313" key="2">
    <source>
        <dbReference type="Proteomes" id="UP000185911"/>
    </source>
</evidence>
<protein>
    <submittedName>
        <fullName evidence="1">Uncharacterized protein</fullName>
    </submittedName>
</protein>